<name>A0A0E9V8G5_ANGAN</name>
<reference evidence="1" key="1">
    <citation type="submission" date="2014-11" db="EMBL/GenBank/DDBJ databases">
        <authorList>
            <person name="Amaro Gonzalez C."/>
        </authorList>
    </citation>
    <scope>NUCLEOTIDE SEQUENCE</scope>
</reference>
<accession>A0A0E9V8G5</accession>
<sequence length="49" mass="5474">MLDFGWTLFLVSVGVNGRRDIIGTLTSGHHSAHQNKTKTLRTCKVYGTR</sequence>
<reference evidence="1" key="2">
    <citation type="journal article" date="2015" name="Fish Shellfish Immunol.">
        <title>Early steps in the European eel (Anguilla anguilla)-Vibrio vulnificus interaction in the gills: Role of the RtxA13 toxin.</title>
        <authorList>
            <person name="Callol A."/>
            <person name="Pajuelo D."/>
            <person name="Ebbesson L."/>
            <person name="Teles M."/>
            <person name="MacKenzie S."/>
            <person name="Amaro C."/>
        </authorList>
    </citation>
    <scope>NUCLEOTIDE SEQUENCE</scope>
</reference>
<dbReference type="EMBL" id="GBXM01034832">
    <property type="protein sequence ID" value="JAH73745.1"/>
    <property type="molecule type" value="Transcribed_RNA"/>
</dbReference>
<evidence type="ECO:0000313" key="1">
    <source>
        <dbReference type="EMBL" id="JAH73745.1"/>
    </source>
</evidence>
<proteinExistence type="predicted"/>
<protein>
    <submittedName>
        <fullName evidence="1">Uncharacterized protein</fullName>
    </submittedName>
</protein>
<organism evidence="1">
    <name type="scientific">Anguilla anguilla</name>
    <name type="common">European freshwater eel</name>
    <name type="synonym">Muraena anguilla</name>
    <dbReference type="NCBI Taxonomy" id="7936"/>
    <lineage>
        <taxon>Eukaryota</taxon>
        <taxon>Metazoa</taxon>
        <taxon>Chordata</taxon>
        <taxon>Craniata</taxon>
        <taxon>Vertebrata</taxon>
        <taxon>Euteleostomi</taxon>
        <taxon>Actinopterygii</taxon>
        <taxon>Neopterygii</taxon>
        <taxon>Teleostei</taxon>
        <taxon>Anguilliformes</taxon>
        <taxon>Anguillidae</taxon>
        <taxon>Anguilla</taxon>
    </lineage>
</organism>
<dbReference type="AlphaFoldDB" id="A0A0E9V8G5"/>